<proteinExistence type="predicted"/>
<feature type="signal peptide" evidence="1">
    <location>
        <begin position="1"/>
        <end position="30"/>
    </location>
</feature>
<gene>
    <name evidence="2" type="ORF">HJG40_07205</name>
</gene>
<organism evidence="2 3">
    <name type="scientific">Acidithiobacillus concretivorus</name>
    <dbReference type="NCBI Taxonomy" id="3063952"/>
    <lineage>
        <taxon>Bacteria</taxon>
        <taxon>Pseudomonadati</taxon>
        <taxon>Pseudomonadota</taxon>
        <taxon>Acidithiobacillia</taxon>
        <taxon>Acidithiobacillales</taxon>
        <taxon>Acidithiobacillaceae</taxon>
        <taxon>Acidithiobacillus</taxon>
    </lineage>
</organism>
<evidence type="ECO:0000256" key="1">
    <source>
        <dbReference type="SAM" id="SignalP"/>
    </source>
</evidence>
<comment type="caution">
    <text evidence="2">The sequence shown here is derived from an EMBL/GenBank/DDBJ whole genome shotgun (WGS) entry which is preliminary data.</text>
</comment>
<dbReference type="Proteomes" id="UP001197028">
    <property type="component" value="Unassembled WGS sequence"/>
</dbReference>
<dbReference type="EMBL" id="JABELD010000051">
    <property type="protein sequence ID" value="MBU2738583.1"/>
    <property type="molecule type" value="Genomic_DNA"/>
</dbReference>
<accession>A0ABS5ZPL9</accession>
<name>A0ABS5ZPL9_9PROT</name>
<evidence type="ECO:0008006" key="4">
    <source>
        <dbReference type="Google" id="ProtNLM"/>
    </source>
</evidence>
<reference evidence="2 3" key="1">
    <citation type="journal article" date="2021" name="ISME J.">
        <title>Genomic evolution of the class Acidithiobacillia: deep-branching Proteobacteria living in extreme acidic conditions.</title>
        <authorList>
            <person name="Moya-Beltran A."/>
            <person name="Beard S."/>
            <person name="Rojas-Villalobos C."/>
            <person name="Issotta F."/>
            <person name="Gallardo Y."/>
            <person name="Ulloa R."/>
            <person name="Giaveno A."/>
            <person name="Degli Esposti M."/>
            <person name="Johnson D.B."/>
            <person name="Quatrini R."/>
        </authorList>
    </citation>
    <scope>NUCLEOTIDE SEQUENCE [LARGE SCALE GENOMIC DNA]</scope>
    <source>
        <strain evidence="2 3">ATCC 19703</strain>
    </source>
</reference>
<evidence type="ECO:0000313" key="2">
    <source>
        <dbReference type="EMBL" id="MBU2738583.1"/>
    </source>
</evidence>
<feature type="chain" id="PRO_5047487877" description="EGF-like domain-containing protein" evidence="1">
    <location>
        <begin position="31"/>
        <end position="372"/>
    </location>
</feature>
<dbReference type="RefSeq" id="WP_215863548.1">
    <property type="nucleotide sequence ID" value="NZ_JABELD010000051.1"/>
</dbReference>
<keyword evidence="3" id="KW-1185">Reference proteome</keyword>
<sequence length="372" mass="38691">MSKPVARIRFIRFAWLVAGILLGFSVQAWAYSGDTIQDDIAREFNGATSYTIPLSAPTQSVPTTPPANNCETTLQQEMGTGEIPTDEACYCPVGATQPVCTALPESDCPSLLTDEEQRLGTDLQYYDCTCPPGANSPQCTSYYNLCEAALPSYQNSTNECSCSQTATSAVPSCESDYDICESSVGNYDNSTTSCSCGQNSPDPLCCEKSPITGSISYSGSGNPWTITGGSSWSFTDPQAATHGGEYAQTIQYDPANNTFSGSINITGTVEVGNYCGGNSGLIGSGNSIGAMNSPQSSCGTSNSNQTATGSAITLASAQDGGTFSGGPITVNTIYGSFTFSVNSGNPRCVNGYFNGGYLGQLCADNQCTQEPG</sequence>
<protein>
    <recommendedName>
        <fullName evidence="4">EGF-like domain-containing protein</fullName>
    </recommendedName>
</protein>
<evidence type="ECO:0000313" key="3">
    <source>
        <dbReference type="Proteomes" id="UP001197028"/>
    </source>
</evidence>
<keyword evidence="1" id="KW-0732">Signal</keyword>